<sequence>MNKHVQVMIACAGLFAGITVYENSEVHWTRKDTAFIWLKGCQLIETCDGYQEALKEAMKDSTLTNSEFWVLKEIYNDGYDKHRMKGLD</sequence>
<dbReference type="EMBL" id="DONK01000198">
    <property type="protein sequence ID" value="HBU52156.1"/>
    <property type="molecule type" value="Genomic_DNA"/>
</dbReference>
<proteinExistence type="predicted"/>
<name>A0A358E0X0_9ALTE</name>
<evidence type="ECO:0000313" key="4">
    <source>
        <dbReference type="Proteomes" id="UP000264779"/>
    </source>
</evidence>
<dbReference type="Proteomes" id="UP000263517">
    <property type="component" value="Unassembled WGS sequence"/>
</dbReference>
<protein>
    <submittedName>
        <fullName evidence="2">Uncharacterized protein</fullName>
    </submittedName>
</protein>
<organism evidence="2 4">
    <name type="scientific">Alteromonas australica</name>
    <dbReference type="NCBI Taxonomy" id="589873"/>
    <lineage>
        <taxon>Bacteria</taxon>
        <taxon>Pseudomonadati</taxon>
        <taxon>Pseudomonadota</taxon>
        <taxon>Gammaproteobacteria</taxon>
        <taxon>Alteromonadales</taxon>
        <taxon>Alteromonadaceae</taxon>
        <taxon>Alteromonas/Salinimonas group</taxon>
        <taxon>Alteromonas</taxon>
    </lineage>
</organism>
<reference evidence="3 4" key="1">
    <citation type="journal article" date="2018" name="Nat. Biotechnol.">
        <title>A standardized bacterial taxonomy based on genome phylogeny substantially revises the tree of life.</title>
        <authorList>
            <person name="Parks D.H."/>
            <person name="Chuvochina M."/>
            <person name="Waite D.W."/>
            <person name="Rinke C."/>
            <person name="Skarshewski A."/>
            <person name="Chaumeil P.A."/>
            <person name="Hugenholtz P."/>
        </authorList>
    </citation>
    <scope>NUCLEOTIDE SEQUENCE [LARGE SCALE GENOMIC DNA]</scope>
    <source>
        <strain evidence="2">UBA11621</strain>
        <strain evidence="1">UBA11978</strain>
    </source>
</reference>
<comment type="caution">
    <text evidence="2">The sequence shown here is derived from an EMBL/GenBank/DDBJ whole genome shotgun (WGS) entry which is preliminary data.</text>
</comment>
<dbReference type="AlphaFoldDB" id="A0A358E0X0"/>
<dbReference type="Proteomes" id="UP000264779">
    <property type="component" value="Unassembled WGS sequence"/>
</dbReference>
<dbReference type="EMBL" id="DNAN01000647">
    <property type="protein sequence ID" value="HAW77716.1"/>
    <property type="molecule type" value="Genomic_DNA"/>
</dbReference>
<accession>A0A358E0X0</accession>
<gene>
    <name evidence="1" type="ORF">DCW74_18520</name>
    <name evidence="2" type="ORF">DEB45_12940</name>
</gene>
<dbReference type="RefSeq" id="WP_272965250.1">
    <property type="nucleotide sequence ID" value="NZ_CALBIY010000020.1"/>
</dbReference>
<evidence type="ECO:0000313" key="1">
    <source>
        <dbReference type="EMBL" id="HAW77716.1"/>
    </source>
</evidence>
<evidence type="ECO:0000313" key="3">
    <source>
        <dbReference type="Proteomes" id="UP000263517"/>
    </source>
</evidence>
<evidence type="ECO:0000313" key="2">
    <source>
        <dbReference type="EMBL" id="HBU52156.1"/>
    </source>
</evidence>